<dbReference type="AlphaFoldDB" id="A0A0V1AWS2"/>
<feature type="compositionally biased region" description="Basic and acidic residues" evidence="1">
    <location>
        <begin position="150"/>
        <end position="165"/>
    </location>
</feature>
<dbReference type="EMBL" id="JYDH01000179">
    <property type="protein sequence ID" value="KRY29133.1"/>
    <property type="molecule type" value="Genomic_DNA"/>
</dbReference>
<dbReference type="Proteomes" id="UP000054776">
    <property type="component" value="Unassembled WGS sequence"/>
</dbReference>
<comment type="caution">
    <text evidence="2">The sequence shown here is derived from an EMBL/GenBank/DDBJ whole genome shotgun (WGS) entry which is preliminary data.</text>
</comment>
<evidence type="ECO:0000313" key="3">
    <source>
        <dbReference type="Proteomes" id="UP000054776"/>
    </source>
</evidence>
<gene>
    <name evidence="2" type="ORF">T01_5821</name>
</gene>
<accession>A0A0V1AWS2</accession>
<dbReference type="OrthoDB" id="5918245at2759"/>
<feature type="region of interest" description="Disordered" evidence="1">
    <location>
        <begin position="135"/>
        <end position="165"/>
    </location>
</feature>
<proteinExistence type="predicted"/>
<reference evidence="2 3" key="1">
    <citation type="submission" date="2015-01" db="EMBL/GenBank/DDBJ databases">
        <title>Evolution of Trichinella species and genotypes.</title>
        <authorList>
            <person name="Korhonen P.K."/>
            <person name="Edoardo P."/>
            <person name="Giuseppe L.R."/>
            <person name="Gasser R.B."/>
        </authorList>
    </citation>
    <scope>NUCLEOTIDE SEQUENCE [LARGE SCALE GENOMIC DNA]</scope>
    <source>
        <strain evidence="2">ISS3</strain>
    </source>
</reference>
<protein>
    <submittedName>
        <fullName evidence="2">Uncharacterized protein</fullName>
    </submittedName>
</protein>
<evidence type="ECO:0000256" key="1">
    <source>
        <dbReference type="SAM" id="MobiDB-lite"/>
    </source>
</evidence>
<name>A0A0V1AWS2_TRISP</name>
<organism evidence="2 3">
    <name type="scientific">Trichinella spiralis</name>
    <name type="common">Trichina worm</name>
    <dbReference type="NCBI Taxonomy" id="6334"/>
    <lineage>
        <taxon>Eukaryota</taxon>
        <taxon>Metazoa</taxon>
        <taxon>Ecdysozoa</taxon>
        <taxon>Nematoda</taxon>
        <taxon>Enoplea</taxon>
        <taxon>Dorylaimia</taxon>
        <taxon>Trichinellida</taxon>
        <taxon>Trichinellidae</taxon>
        <taxon>Trichinella</taxon>
    </lineage>
</organism>
<evidence type="ECO:0000313" key="2">
    <source>
        <dbReference type="EMBL" id="KRY29133.1"/>
    </source>
</evidence>
<dbReference type="InParanoid" id="A0A0V1AWS2"/>
<keyword evidence="3" id="KW-1185">Reference proteome</keyword>
<sequence>MHRWCREKEMKSAVLPLLQPDPEQNERHRLVQLRQTQSRANKFSHPAQFKDAAGENRACRSVIDPMARRSLMVRWGSGSKPPRNKLLIYRRAASRGTVSKTMEESFQLTHPSAPLRRNTSIYWSGEDHPAVSELANVKSESCDDTNLEDGNTKTRPRERGGAGQE</sequence>